<evidence type="ECO:0000256" key="4">
    <source>
        <dbReference type="ARBA" id="ARBA00023125"/>
    </source>
</evidence>
<evidence type="ECO:0000256" key="3">
    <source>
        <dbReference type="ARBA" id="ARBA00022473"/>
    </source>
</evidence>
<dbReference type="PANTHER" id="PTHR46639:SF2">
    <property type="entry name" value="DIENCEPHALON_MESENCEPHALON HOMEOBOX PROTEIN 1"/>
    <property type="match status" value="1"/>
</dbReference>
<dbReference type="InterPro" id="IPR003654">
    <property type="entry name" value="OAR_dom"/>
</dbReference>
<feature type="compositionally biased region" description="Basic and acidic residues" evidence="9">
    <location>
        <begin position="130"/>
        <end position="152"/>
    </location>
</feature>
<evidence type="ECO:0000256" key="8">
    <source>
        <dbReference type="RuleBase" id="RU000682"/>
    </source>
</evidence>
<dbReference type="AlphaFoldDB" id="V9KYB2"/>
<comment type="similarity">
    <text evidence="2">Belongs to the paired homeobox family.</text>
</comment>
<keyword evidence="5 7" id="KW-0371">Homeobox</keyword>
<dbReference type="Pfam" id="PF03826">
    <property type="entry name" value="OAR"/>
    <property type="match status" value="1"/>
</dbReference>
<keyword evidence="3" id="KW-0217">Developmental protein</keyword>
<protein>
    <submittedName>
        <fullName evidence="12">Diencephalon/mesencephalon homeobox protein 1-B-like protein</fullName>
    </submittedName>
</protein>
<dbReference type="PROSITE" id="PS00027">
    <property type="entry name" value="HOMEOBOX_1"/>
    <property type="match status" value="1"/>
</dbReference>
<dbReference type="InterPro" id="IPR017970">
    <property type="entry name" value="Homeobox_CS"/>
</dbReference>
<evidence type="ECO:0000256" key="1">
    <source>
        <dbReference type="ARBA" id="ARBA00004123"/>
    </source>
</evidence>
<dbReference type="PROSITE" id="PS50071">
    <property type="entry name" value="HOMEOBOX_2"/>
    <property type="match status" value="1"/>
</dbReference>
<dbReference type="FunFam" id="1.10.10.60:FF:000551">
    <property type="entry name" value="Predicted protein"/>
    <property type="match status" value="1"/>
</dbReference>
<feature type="region of interest" description="Disordered" evidence="9">
    <location>
        <begin position="130"/>
        <end position="164"/>
    </location>
</feature>
<evidence type="ECO:0000259" key="10">
    <source>
        <dbReference type="PROSITE" id="PS50071"/>
    </source>
</evidence>
<feature type="domain" description="Homeobox" evidence="10">
    <location>
        <begin position="55"/>
        <end position="115"/>
    </location>
</feature>
<evidence type="ECO:0000256" key="6">
    <source>
        <dbReference type="ARBA" id="ARBA00023242"/>
    </source>
</evidence>
<dbReference type="Pfam" id="PF00046">
    <property type="entry name" value="Homeodomain"/>
    <property type="match status" value="1"/>
</dbReference>
<name>V9KYB2_CALMI</name>
<keyword evidence="4 7" id="KW-0238">DNA-binding</keyword>
<dbReference type="InterPro" id="IPR009057">
    <property type="entry name" value="Homeodomain-like_sf"/>
</dbReference>
<dbReference type="EMBL" id="JW870883">
    <property type="protein sequence ID" value="AFP03401.1"/>
    <property type="molecule type" value="mRNA"/>
</dbReference>
<feature type="DNA-binding region" description="Homeobox" evidence="7">
    <location>
        <begin position="57"/>
        <end position="116"/>
    </location>
</feature>
<dbReference type="SMART" id="SM00389">
    <property type="entry name" value="HOX"/>
    <property type="match status" value="1"/>
</dbReference>
<evidence type="ECO:0000256" key="2">
    <source>
        <dbReference type="ARBA" id="ARBA00005733"/>
    </source>
</evidence>
<evidence type="ECO:0000313" key="12">
    <source>
        <dbReference type="EMBL" id="AFP03401.1"/>
    </source>
</evidence>
<evidence type="ECO:0000259" key="11">
    <source>
        <dbReference type="PROSITE" id="PS50803"/>
    </source>
</evidence>
<organism evidence="12">
    <name type="scientific">Callorhinchus milii</name>
    <name type="common">Ghost shark</name>
    <dbReference type="NCBI Taxonomy" id="7868"/>
    <lineage>
        <taxon>Eukaryota</taxon>
        <taxon>Metazoa</taxon>
        <taxon>Chordata</taxon>
        <taxon>Craniata</taxon>
        <taxon>Vertebrata</taxon>
        <taxon>Chondrichthyes</taxon>
        <taxon>Holocephali</taxon>
        <taxon>Chimaeriformes</taxon>
        <taxon>Callorhinchidae</taxon>
        <taxon>Callorhinchus</taxon>
    </lineage>
</organism>
<evidence type="ECO:0000256" key="7">
    <source>
        <dbReference type="PROSITE-ProRule" id="PRU00108"/>
    </source>
</evidence>
<feature type="domain" description="OAR" evidence="11">
    <location>
        <begin position="304"/>
        <end position="317"/>
    </location>
</feature>
<evidence type="ECO:0000256" key="9">
    <source>
        <dbReference type="SAM" id="MobiDB-lite"/>
    </source>
</evidence>
<dbReference type="GO" id="GO:0000981">
    <property type="term" value="F:DNA-binding transcription factor activity, RNA polymerase II-specific"/>
    <property type="evidence" value="ECO:0007669"/>
    <property type="project" value="InterPro"/>
</dbReference>
<keyword evidence="6 7" id="KW-0539">Nucleus</keyword>
<proteinExistence type="evidence at transcript level"/>
<reference evidence="12" key="1">
    <citation type="journal article" date="2014" name="Nature">
        <title>Elephant shark genome provides unique insights into gnathostome evolution.</title>
        <authorList>
            <consortium name="International Elephant Shark Genome Sequencing Consortium"/>
            <person name="Venkatesh B."/>
            <person name="Lee A.P."/>
            <person name="Ravi V."/>
            <person name="Maurya A.K."/>
            <person name="Lian M.M."/>
            <person name="Swann J.B."/>
            <person name="Ohta Y."/>
            <person name="Flajnik M.F."/>
            <person name="Sutoh Y."/>
            <person name="Kasahara M."/>
            <person name="Hoon S."/>
            <person name="Gangu V."/>
            <person name="Roy S.W."/>
            <person name="Irimia M."/>
            <person name="Korzh V."/>
            <person name="Kondrychyn I."/>
            <person name="Lim Z.W."/>
            <person name="Tay B.H."/>
            <person name="Tohari S."/>
            <person name="Kong K.W."/>
            <person name="Ho S."/>
            <person name="Lorente-Galdos B."/>
            <person name="Quilez J."/>
            <person name="Marques-Bonet T."/>
            <person name="Raney B.J."/>
            <person name="Ingham P.W."/>
            <person name="Tay A."/>
            <person name="Hillier L.W."/>
            <person name="Minx P."/>
            <person name="Boehm T."/>
            <person name="Wilson R.K."/>
            <person name="Brenner S."/>
            <person name="Warren W.C."/>
        </authorList>
    </citation>
    <scope>NUCLEOTIDE SEQUENCE</scope>
    <source>
        <tissue evidence="12">Ovary</tissue>
    </source>
</reference>
<dbReference type="InterPro" id="IPR001356">
    <property type="entry name" value="HD"/>
</dbReference>
<evidence type="ECO:0000256" key="5">
    <source>
        <dbReference type="ARBA" id="ARBA00023155"/>
    </source>
</evidence>
<dbReference type="PROSITE" id="PS50803">
    <property type="entry name" value="OAR"/>
    <property type="match status" value="1"/>
</dbReference>
<dbReference type="Gene3D" id="1.10.10.60">
    <property type="entry name" value="Homeodomain-like"/>
    <property type="match status" value="1"/>
</dbReference>
<comment type="subcellular location">
    <subcellularLocation>
        <location evidence="1 7 8">Nucleus</location>
    </subcellularLocation>
</comment>
<sequence>MNDQGVGRFSSAISSTPPSLYSFYQQGLYPMTPHVLTLAQRLTVLEVRYRNHHYEKQRRSRTAFTAQQLETLEKTFQRTHYPNVGMRETLAISTNLPEARLQVWFKNRRAKFRKKQRSLQIAQCQGKDEWQVTESEQKQEKDLKPVDNERKSLSTTPKGGENQLPLLLDYESPVNDLASLSSLALAPYSNRTILHKPWDSELRLHGVEGADSDIGGLRCLTSLVTPTHSSNMYVLQDDFSRYVPIPGSIGCYFSFDLPLGTSPVSYIDINTATALCNMQCQQCPQEAWTCPIPGKLTRLTSKSSSIESLRLRAKQHVMALGLHKSSTAREYRTITNTPSWELH</sequence>
<dbReference type="GO" id="GO:0000977">
    <property type="term" value="F:RNA polymerase II transcription regulatory region sequence-specific DNA binding"/>
    <property type="evidence" value="ECO:0007669"/>
    <property type="project" value="TreeGrafter"/>
</dbReference>
<dbReference type="GO" id="GO:0005634">
    <property type="term" value="C:nucleus"/>
    <property type="evidence" value="ECO:0007669"/>
    <property type="project" value="UniProtKB-SubCell"/>
</dbReference>
<dbReference type="PANTHER" id="PTHR46639">
    <property type="entry name" value="DIENCEPHALON/MESENCEPHALON HOMEOBOX PROTEIN 1"/>
    <property type="match status" value="1"/>
</dbReference>
<dbReference type="SUPFAM" id="SSF46689">
    <property type="entry name" value="Homeodomain-like"/>
    <property type="match status" value="1"/>
</dbReference>
<dbReference type="CDD" id="cd00086">
    <property type="entry name" value="homeodomain"/>
    <property type="match status" value="1"/>
</dbReference>
<accession>V9KYB2</accession>
<dbReference type="InterPro" id="IPR052488">
    <property type="entry name" value="DMBX_homeobox"/>
</dbReference>